<dbReference type="PANTHER" id="PTHR47966:SF65">
    <property type="entry name" value="ASPARTIC-TYPE ENDOPEPTIDASE"/>
    <property type="match status" value="1"/>
</dbReference>
<reference evidence="10 11" key="1">
    <citation type="submission" date="2019-01" db="EMBL/GenBank/DDBJ databases">
        <title>Draft Genome Sequencing of Zygosaccharomyces mellis Ca-7.</title>
        <authorList>
            <person name="Shiwa Y."/>
            <person name="Kanesaki Y."/>
            <person name="Ishige T."/>
            <person name="Mura K."/>
            <person name="Hori T."/>
            <person name="Tamura T."/>
        </authorList>
    </citation>
    <scope>NUCLEOTIDE SEQUENCE [LARGE SCALE GENOMIC DNA]</scope>
    <source>
        <strain evidence="10 11">Ca-7</strain>
    </source>
</reference>
<evidence type="ECO:0000256" key="7">
    <source>
        <dbReference type="RuleBase" id="RU000454"/>
    </source>
</evidence>
<dbReference type="Gene3D" id="2.40.70.10">
    <property type="entry name" value="Acid Proteases"/>
    <property type="match status" value="2"/>
</dbReference>
<sequence>MYLKVQIFNVLMVIFASLVYSFPLVKKDGSNSDSGSSSGTLMLSLKHISNEFYTTTLKVGSSSQKLELVVDSGSADTWVMASTNPFCSSNARSGASRNQTYNGKTITDTIDCQGLTTLDINASSQFRDLDIGRFYINYTDGSFADGYWATDEVSAAGIQISGLQFGIAKYASEEISGILGLGFPRRESVRGYPGATNKFYDDFPVMLKKDGIVNVVAYSMYLNDPNGSAGGSVLFGGVDTSKYSGDLYTFPMANQYPTIVSKPATLAVTLQGFGAQKKSQNRQETFSTNKYAVLLDSGTSLMGAPEEIVSKMAYFIDQNARFSDEDGIYVMNCPPKNDDTEFVFDFGDLQIAVPVSTLILLPSSGESYCGLGVLSKQDTWTLGDVFLSYAYLVFDLDNYKVSMAKAKFTNDGDQTSQVKIQSDGTIPGAKIASAKPWTSEEPLTVNGSIFTKSSNFSFPSPSYYISGSTSGAAGKLKTTKSIQASQSVFSTSPSSAISSSSRDLIYTQTLTKYIYNTMTPTNFVCNTR</sequence>
<dbReference type="PRINTS" id="PR00792">
    <property type="entry name" value="PEPSIN"/>
</dbReference>
<keyword evidence="8" id="KW-1133">Transmembrane helix</keyword>
<evidence type="ECO:0000256" key="5">
    <source>
        <dbReference type="ARBA" id="ARBA00022801"/>
    </source>
</evidence>
<dbReference type="InterPro" id="IPR001461">
    <property type="entry name" value="Aspartic_peptidase_A1"/>
</dbReference>
<evidence type="ECO:0000256" key="6">
    <source>
        <dbReference type="PIRSR" id="PIRSR601461-1"/>
    </source>
</evidence>
<dbReference type="InterPro" id="IPR001969">
    <property type="entry name" value="Aspartic_peptidase_AS"/>
</dbReference>
<feature type="domain" description="Peptidase A1" evidence="9">
    <location>
        <begin position="53"/>
        <end position="404"/>
    </location>
</feature>
<comment type="similarity">
    <text evidence="1 7">Belongs to the peptidase A1 family.</text>
</comment>
<evidence type="ECO:0000259" key="9">
    <source>
        <dbReference type="PROSITE" id="PS51767"/>
    </source>
</evidence>
<dbReference type="GO" id="GO:0071944">
    <property type="term" value="C:cell periphery"/>
    <property type="evidence" value="ECO:0007669"/>
    <property type="project" value="UniProtKB-ARBA"/>
</dbReference>
<feature type="active site" evidence="6">
    <location>
        <position position="71"/>
    </location>
</feature>
<keyword evidence="8" id="KW-0472">Membrane</keyword>
<keyword evidence="8" id="KW-0812">Transmembrane</keyword>
<dbReference type="PROSITE" id="PS00141">
    <property type="entry name" value="ASP_PROTEASE"/>
    <property type="match status" value="1"/>
</dbReference>
<dbReference type="AlphaFoldDB" id="A0A4C2E2L7"/>
<dbReference type="GO" id="GO:0006508">
    <property type="term" value="P:proteolysis"/>
    <property type="evidence" value="ECO:0007669"/>
    <property type="project" value="UniProtKB-KW"/>
</dbReference>
<feature type="transmembrane region" description="Helical" evidence="8">
    <location>
        <begin position="7"/>
        <end position="25"/>
    </location>
</feature>
<dbReference type="SUPFAM" id="SSF50630">
    <property type="entry name" value="Acid proteases"/>
    <property type="match status" value="1"/>
</dbReference>
<keyword evidence="2 7" id="KW-0645">Protease</keyword>
<feature type="active site" evidence="6">
    <location>
        <position position="296"/>
    </location>
</feature>
<dbReference type="PANTHER" id="PTHR47966">
    <property type="entry name" value="BETA-SITE APP-CLEAVING ENZYME, ISOFORM A-RELATED"/>
    <property type="match status" value="1"/>
</dbReference>
<dbReference type="Pfam" id="PF00026">
    <property type="entry name" value="Asp"/>
    <property type="match status" value="1"/>
</dbReference>
<keyword evidence="11" id="KW-1185">Reference proteome</keyword>
<proteinExistence type="inferred from homology"/>
<dbReference type="PROSITE" id="PS51767">
    <property type="entry name" value="PEPTIDASE_A1"/>
    <property type="match status" value="1"/>
</dbReference>
<evidence type="ECO:0000256" key="1">
    <source>
        <dbReference type="ARBA" id="ARBA00007447"/>
    </source>
</evidence>
<keyword evidence="5 7" id="KW-0378">Hydrolase</keyword>
<evidence type="ECO:0000256" key="2">
    <source>
        <dbReference type="ARBA" id="ARBA00022670"/>
    </source>
</evidence>
<dbReference type="InterPro" id="IPR021109">
    <property type="entry name" value="Peptidase_aspartic_dom_sf"/>
</dbReference>
<keyword evidence="3" id="KW-0732">Signal</keyword>
<dbReference type="InterPro" id="IPR033876">
    <property type="entry name" value="SAP-like"/>
</dbReference>
<accession>A0A4C2E2L7</accession>
<evidence type="ECO:0000256" key="8">
    <source>
        <dbReference type="SAM" id="Phobius"/>
    </source>
</evidence>
<dbReference type="GO" id="GO:0004190">
    <property type="term" value="F:aspartic-type endopeptidase activity"/>
    <property type="evidence" value="ECO:0007669"/>
    <property type="project" value="UniProtKB-KW"/>
</dbReference>
<protein>
    <recommendedName>
        <fullName evidence="9">Peptidase A1 domain-containing protein</fullName>
    </recommendedName>
</protein>
<gene>
    <name evidence="10" type="ORF">ZYGM_004407</name>
</gene>
<comment type="caution">
    <text evidence="10">The sequence shown here is derived from an EMBL/GenBank/DDBJ whole genome shotgun (WGS) entry which is preliminary data.</text>
</comment>
<dbReference type="OrthoDB" id="771136at2759"/>
<organism evidence="10 11">
    <name type="scientific">Zygosaccharomyces mellis</name>
    <dbReference type="NCBI Taxonomy" id="42258"/>
    <lineage>
        <taxon>Eukaryota</taxon>
        <taxon>Fungi</taxon>
        <taxon>Dikarya</taxon>
        <taxon>Ascomycota</taxon>
        <taxon>Saccharomycotina</taxon>
        <taxon>Saccharomycetes</taxon>
        <taxon>Saccharomycetales</taxon>
        <taxon>Saccharomycetaceae</taxon>
        <taxon>Zygosaccharomyces</taxon>
    </lineage>
</organism>
<evidence type="ECO:0000256" key="4">
    <source>
        <dbReference type="ARBA" id="ARBA00022750"/>
    </source>
</evidence>
<evidence type="ECO:0000256" key="3">
    <source>
        <dbReference type="ARBA" id="ARBA00022729"/>
    </source>
</evidence>
<dbReference type="CDD" id="cd05474">
    <property type="entry name" value="SAP_like"/>
    <property type="match status" value="1"/>
</dbReference>
<dbReference type="Proteomes" id="UP000301737">
    <property type="component" value="Unassembled WGS sequence"/>
</dbReference>
<evidence type="ECO:0000313" key="11">
    <source>
        <dbReference type="Proteomes" id="UP000301737"/>
    </source>
</evidence>
<evidence type="ECO:0000313" key="10">
    <source>
        <dbReference type="EMBL" id="GCE97993.1"/>
    </source>
</evidence>
<dbReference type="InterPro" id="IPR033121">
    <property type="entry name" value="PEPTIDASE_A1"/>
</dbReference>
<keyword evidence="4 7" id="KW-0064">Aspartyl protease</keyword>
<name>A0A4C2E2L7_9SACH</name>
<dbReference type="EMBL" id="BIMX01000003">
    <property type="protein sequence ID" value="GCE97993.1"/>
    <property type="molecule type" value="Genomic_DNA"/>
</dbReference>